<keyword evidence="9" id="KW-0756">Sterol biosynthesis</keyword>
<dbReference type="Proteomes" id="UP000790347">
    <property type="component" value="Unassembled WGS sequence"/>
</dbReference>
<dbReference type="PROSITE" id="PS51462">
    <property type="entry name" value="NUDIX"/>
    <property type="match status" value="1"/>
</dbReference>
<comment type="caution">
    <text evidence="17">The sequence shown here is derived from an EMBL/GenBank/DDBJ whole genome shotgun (WGS) entry which is preliminary data.</text>
</comment>
<evidence type="ECO:0000313" key="17">
    <source>
        <dbReference type="EMBL" id="KAH9506297.1"/>
    </source>
</evidence>
<reference evidence="16" key="3">
    <citation type="journal article" date="2021" name="World Allergy Organ. J.">
        <title>Chromosome-level assembly of Dermatophagoides farinae genome and transcriptome reveals two novel allergens Der f 37 and Der f 39.</title>
        <authorList>
            <person name="Chen J."/>
            <person name="Cai Z."/>
            <person name="Fan D."/>
            <person name="Hu J."/>
            <person name="Hou Y."/>
            <person name="He Y."/>
            <person name="Zhang Z."/>
            <person name="Zhao Z."/>
            <person name="Gao P."/>
            <person name="Hu W."/>
            <person name="Sun J."/>
            <person name="Li J."/>
            <person name="Ji K."/>
        </authorList>
    </citation>
    <scope>NUCLEOTIDE SEQUENCE</scope>
    <source>
        <strain evidence="16">JKM2019</strain>
    </source>
</reference>
<keyword evidence="9" id="KW-0153">Cholesterol metabolism</keyword>
<dbReference type="Pfam" id="PF00293">
    <property type="entry name" value="NUDIX"/>
    <property type="match status" value="1"/>
</dbReference>
<comment type="catalytic activity">
    <reaction evidence="1">
        <text>isopentenyl diphosphate = dimethylallyl diphosphate</text>
        <dbReference type="Rhea" id="RHEA:23284"/>
        <dbReference type="ChEBI" id="CHEBI:57623"/>
        <dbReference type="ChEBI" id="CHEBI:128769"/>
        <dbReference type="EC" id="5.3.3.2"/>
    </reaction>
</comment>
<evidence type="ECO:0000259" key="15">
    <source>
        <dbReference type="PROSITE" id="PS51462"/>
    </source>
</evidence>
<evidence type="ECO:0000256" key="8">
    <source>
        <dbReference type="ARBA" id="ARBA00022723"/>
    </source>
</evidence>
<dbReference type="GO" id="GO:0005737">
    <property type="term" value="C:cytoplasm"/>
    <property type="evidence" value="ECO:0007669"/>
    <property type="project" value="TreeGrafter"/>
</dbReference>
<comment type="cofactor">
    <cofactor evidence="2">
        <name>Mg(2+)</name>
        <dbReference type="ChEBI" id="CHEBI:18420"/>
    </cofactor>
</comment>
<dbReference type="SUPFAM" id="SSF55811">
    <property type="entry name" value="Nudix"/>
    <property type="match status" value="1"/>
</dbReference>
<dbReference type="GO" id="GO:0006695">
    <property type="term" value="P:cholesterol biosynthetic process"/>
    <property type="evidence" value="ECO:0007669"/>
    <property type="project" value="UniProtKB-KW"/>
</dbReference>
<name>A0A922HWB4_DERFA</name>
<evidence type="ECO:0000256" key="1">
    <source>
        <dbReference type="ARBA" id="ARBA00000374"/>
    </source>
</evidence>
<keyword evidence="8" id="KW-0479">Metal-binding</keyword>
<feature type="domain" description="Nudix hydrolase" evidence="15">
    <location>
        <begin position="88"/>
        <end position="237"/>
    </location>
</feature>
<reference evidence="16" key="2">
    <citation type="submission" date="2020-06" db="EMBL/GenBank/DDBJ databases">
        <authorList>
            <person name="Ji K."/>
            <person name="Li J."/>
        </authorList>
    </citation>
    <scope>NUCLEOTIDE SEQUENCE</scope>
    <source>
        <strain evidence="16">JKM2019</strain>
        <tissue evidence="16">Whole body</tissue>
    </source>
</reference>
<keyword evidence="10" id="KW-0460">Magnesium</keyword>
<evidence type="ECO:0000256" key="12">
    <source>
        <dbReference type="ARBA" id="ARBA00023098"/>
    </source>
</evidence>
<dbReference type="PANTHER" id="PTHR10885:SF0">
    <property type="entry name" value="ISOPENTENYL-DIPHOSPHATE DELTA-ISOMERASE"/>
    <property type="match status" value="1"/>
</dbReference>
<dbReference type="GO" id="GO:0009240">
    <property type="term" value="P:isopentenyl diphosphate biosynthetic process"/>
    <property type="evidence" value="ECO:0007669"/>
    <property type="project" value="TreeGrafter"/>
</dbReference>
<reference evidence="17" key="1">
    <citation type="submission" date="2013-05" db="EMBL/GenBank/DDBJ databases">
        <authorList>
            <person name="Yim A.K.Y."/>
            <person name="Chan T.F."/>
            <person name="Ji K.M."/>
            <person name="Liu X.Y."/>
            <person name="Zhou J.W."/>
            <person name="Li R.Q."/>
            <person name="Yang K.Y."/>
            <person name="Li J."/>
            <person name="Li M."/>
            <person name="Law P.T.W."/>
            <person name="Wu Y.L."/>
            <person name="Cai Z.L."/>
            <person name="Qin H."/>
            <person name="Bao Y."/>
            <person name="Leung R.K.K."/>
            <person name="Ng P.K.S."/>
            <person name="Zou J."/>
            <person name="Zhong X.J."/>
            <person name="Ran P.X."/>
            <person name="Zhong N.S."/>
            <person name="Liu Z.G."/>
            <person name="Tsui S.K.W."/>
        </authorList>
    </citation>
    <scope>NUCLEOTIDE SEQUENCE</scope>
    <source>
        <strain evidence="17">Derf</strain>
        <tissue evidence="17">Whole organism</tissue>
    </source>
</reference>
<dbReference type="OrthoDB" id="510307at2759"/>
<dbReference type="PIRSF" id="PIRSF018427">
    <property type="entry name" value="Isopntndiph_ism"/>
    <property type="match status" value="1"/>
</dbReference>
<evidence type="ECO:0000256" key="3">
    <source>
        <dbReference type="ARBA" id="ARBA00003951"/>
    </source>
</evidence>
<dbReference type="EMBL" id="ASGP02000005">
    <property type="protein sequence ID" value="KAH9506297.1"/>
    <property type="molecule type" value="Genomic_DNA"/>
</dbReference>
<evidence type="ECO:0000313" key="18">
    <source>
        <dbReference type="Proteomes" id="UP000790347"/>
    </source>
</evidence>
<keyword evidence="9" id="KW-0753">Steroid metabolism</keyword>
<dbReference type="AlphaFoldDB" id="A0A922HWB4"/>
<dbReference type="FunFam" id="3.90.79.10:FF:000012">
    <property type="entry name" value="Isopentenyl-diphosphate Delta-isomerase 1"/>
    <property type="match status" value="1"/>
</dbReference>
<comment type="function">
    <text evidence="3">Catalyzes the 1,3-allylic rearrangement of the homoallylic substrate isopentenyl (IPP) to its highly electrophilic allylic isomer, dimethylallyl diphosphate (DMAPP).</text>
</comment>
<dbReference type="GO" id="GO:0046872">
    <property type="term" value="F:metal ion binding"/>
    <property type="evidence" value="ECO:0007669"/>
    <property type="project" value="UniProtKB-KW"/>
</dbReference>
<dbReference type="EC" id="5.3.3.2" evidence="6"/>
<keyword evidence="9" id="KW-0152">Cholesterol biosynthesis</keyword>
<organism evidence="17 18">
    <name type="scientific">Dermatophagoides farinae</name>
    <name type="common">American house dust mite</name>
    <dbReference type="NCBI Taxonomy" id="6954"/>
    <lineage>
        <taxon>Eukaryota</taxon>
        <taxon>Metazoa</taxon>
        <taxon>Ecdysozoa</taxon>
        <taxon>Arthropoda</taxon>
        <taxon>Chelicerata</taxon>
        <taxon>Arachnida</taxon>
        <taxon>Acari</taxon>
        <taxon>Acariformes</taxon>
        <taxon>Sarcoptiformes</taxon>
        <taxon>Astigmata</taxon>
        <taxon>Psoroptidia</taxon>
        <taxon>Analgoidea</taxon>
        <taxon>Pyroglyphidae</taxon>
        <taxon>Dermatophagoidinae</taxon>
        <taxon>Dermatophagoides</taxon>
    </lineage>
</organism>
<keyword evidence="9" id="KW-1207">Sterol metabolism</keyword>
<dbReference type="CDD" id="cd02885">
    <property type="entry name" value="NUDIX_IPP_Isomerase"/>
    <property type="match status" value="1"/>
</dbReference>
<accession>A0A922HWB4</accession>
<keyword evidence="12" id="KW-0443">Lipid metabolism</keyword>
<reference evidence="17" key="4">
    <citation type="journal article" date="2022" name="Res Sq">
        <title>Comparative Genomics Reveals Insights into the Divergent Evolution of Astigmatic Mites and Household Pest Adaptations.</title>
        <authorList>
            <person name="Xiong Q."/>
            <person name="Wan A.T.-Y."/>
            <person name="Liu X.-Y."/>
            <person name="Fung C.S.-H."/>
            <person name="Xiao X."/>
            <person name="Malainual N."/>
            <person name="Hou J."/>
            <person name="Wang L."/>
            <person name="Wang M."/>
            <person name="Yang K."/>
            <person name="Cui Y."/>
            <person name="Leung E."/>
            <person name="Nong W."/>
            <person name="Shin S.-K."/>
            <person name="Au S."/>
            <person name="Jeong K.Y."/>
            <person name="Chew F.T."/>
            <person name="Hui J."/>
            <person name="Leung T.F."/>
            <person name="Tungtrongchitr A."/>
            <person name="Zhong N."/>
            <person name="Liu Z."/>
            <person name="Tsui S."/>
        </authorList>
    </citation>
    <scope>NUCLEOTIDE SEQUENCE</scope>
    <source>
        <strain evidence="17">Derf</strain>
        <tissue evidence="17">Whole organism</tissue>
    </source>
</reference>
<evidence type="ECO:0000256" key="11">
    <source>
        <dbReference type="ARBA" id="ARBA00022955"/>
    </source>
</evidence>
<keyword evidence="13" id="KW-0414">Isoprene biosynthesis</keyword>
<protein>
    <recommendedName>
        <fullName evidence="6">isopentenyl-diphosphate Delta-isomerase</fullName>
        <ecNumber evidence="6">5.3.3.2</ecNumber>
    </recommendedName>
</protein>
<dbReference type="NCBIfam" id="TIGR02150">
    <property type="entry name" value="IPP_isom_1"/>
    <property type="match status" value="1"/>
</dbReference>
<keyword evidence="18" id="KW-1185">Reference proteome</keyword>
<dbReference type="GO" id="GO:0004452">
    <property type="term" value="F:isopentenyl-diphosphate delta-isomerase activity"/>
    <property type="evidence" value="ECO:0007669"/>
    <property type="project" value="UniProtKB-EC"/>
</dbReference>
<evidence type="ECO:0000256" key="13">
    <source>
        <dbReference type="ARBA" id="ARBA00023229"/>
    </source>
</evidence>
<evidence type="ECO:0000256" key="5">
    <source>
        <dbReference type="ARBA" id="ARBA00007579"/>
    </source>
</evidence>
<comment type="pathway">
    <text evidence="4">Isoprenoid biosynthesis; dimethylallyl diphosphate biosynthesis; dimethylallyl diphosphate from isopentenyl diphosphate: step 1/1.</text>
</comment>
<dbReference type="Gene3D" id="3.90.79.10">
    <property type="entry name" value="Nucleoside Triphosphate Pyrophosphohydrolase"/>
    <property type="match status" value="1"/>
</dbReference>
<dbReference type="InterPro" id="IPR000086">
    <property type="entry name" value="NUDIX_hydrolase_dom"/>
</dbReference>
<proteinExistence type="inferred from homology"/>
<keyword evidence="7" id="KW-0444">Lipid biosynthesis</keyword>
<keyword evidence="11" id="KW-0752">Steroid biosynthesis</keyword>
<dbReference type="Proteomes" id="UP000828236">
    <property type="component" value="Unassembled WGS sequence"/>
</dbReference>
<sequence length="266" mass="30735">MTIISFVSQSVTKLAITSRIPSLTSAFQYHSRFMMSTIGNPKVELDNYDQGQVELLNEKCILVDQNDEVVGSESKKACHLMANINKGLLHRAFSVLIFNSKNEFLLTQRSDKKITFPGYYTNTCCSHPLYTPLEMEQSDAIGVKRAAQRRLHLELGINPLEIPLSEMKFMTRFLYKASSNDVWGEHEIDYALIIHRDVAINPDPDEVKSYRFISRHELLPFLDAENAKGSPTTPWFRIMLEKFFFKWWDNLDNLDQFVEPNKLYGL</sequence>
<evidence type="ECO:0000256" key="9">
    <source>
        <dbReference type="ARBA" id="ARBA00022778"/>
    </source>
</evidence>
<evidence type="ECO:0000256" key="6">
    <source>
        <dbReference type="ARBA" id="ARBA00012057"/>
    </source>
</evidence>
<dbReference type="InterPro" id="IPR015797">
    <property type="entry name" value="NUDIX_hydrolase-like_dom_sf"/>
</dbReference>
<evidence type="ECO:0000256" key="2">
    <source>
        <dbReference type="ARBA" id="ARBA00001946"/>
    </source>
</evidence>
<gene>
    <name evidence="17" type="primary">IDI1</name>
    <name evidence="17" type="ORF">DERF_011037</name>
    <name evidence="16" type="ORF">HUG17_5838</name>
</gene>
<evidence type="ECO:0000256" key="7">
    <source>
        <dbReference type="ARBA" id="ARBA00022516"/>
    </source>
</evidence>
<dbReference type="InterPro" id="IPR011876">
    <property type="entry name" value="IsopentenylPP_isomerase_typ1"/>
</dbReference>
<dbReference type="EMBL" id="SDOV01000002">
    <property type="protein sequence ID" value="KAH7643476.1"/>
    <property type="molecule type" value="Genomic_DNA"/>
</dbReference>
<evidence type="ECO:0000256" key="4">
    <source>
        <dbReference type="ARBA" id="ARBA00004826"/>
    </source>
</evidence>
<evidence type="ECO:0000256" key="10">
    <source>
        <dbReference type="ARBA" id="ARBA00022842"/>
    </source>
</evidence>
<dbReference type="PANTHER" id="PTHR10885">
    <property type="entry name" value="ISOPENTENYL-DIPHOSPHATE DELTA-ISOMERASE"/>
    <property type="match status" value="1"/>
</dbReference>
<evidence type="ECO:0000313" key="16">
    <source>
        <dbReference type="EMBL" id="KAH7643476.1"/>
    </source>
</evidence>
<comment type="similarity">
    <text evidence="5">Belongs to the IPP isomerase type 1 family.</text>
</comment>
<evidence type="ECO:0000256" key="14">
    <source>
        <dbReference type="ARBA" id="ARBA00023235"/>
    </source>
</evidence>
<keyword evidence="14" id="KW-0413">Isomerase</keyword>